<keyword evidence="3" id="KW-1003">Cell membrane</keyword>
<evidence type="ECO:0000313" key="8">
    <source>
        <dbReference type="EMBL" id="QTD96863.1"/>
    </source>
</evidence>
<evidence type="ECO:0000256" key="7">
    <source>
        <dbReference type="SAM" id="Phobius"/>
    </source>
</evidence>
<keyword evidence="2" id="KW-0813">Transport</keyword>
<keyword evidence="4 7" id="KW-0812">Transmembrane</keyword>
<feature type="transmembrane region" description="Helical" evidence="7">
    <location>
        <begin position="57"/>
        <end position="76"/>
    </location>
</feature>
<evidence type="ECO:0000256" key="4">
    <source>
        <dbReference type="ARBA" id="ARBA00022692"/>
    </source>
</evidence>
<dbReference type="PANTHER" id="PTHR30151">
    <property type="entry name" value="ALKANE SULFONATE ABC TRANSPORTER-RELATED, MEMBRANE SUBUNIT"/>
    <property type="match status" value="1"/>
</dbReference>
<evidence type="ECO:0000256" key="6">
    <source>
        <dbReference type="ARBA" id="ARBA00023136"/>
    </source>
</evidence>
<evidence type="ECO:0000313" key="9">
    <source>
        <dbReference type="Proteomes" id="UP000663908"/>
    </source>
</evidence>
<dbReference type="EMBL" id="CP071839">
    <property type="protein sequence ID" value="QTD96863.1"/>
    <property type="molecule type" value="Genomic_DNA"/>
</dbReference>
<evidence type="ECO:0000256" key="5">
    <source>
        <dbReference type="ARBA" id="ARBA00022989"/>
    </source>
</evidence>
<dbReference type="PANTHER" id="PTHR30151:SF38">
    <property type="entry name" value="ALIPHATIC SULFONATES TRANSPORT PERMEASE PROTEIN SSUC-RELATED"/>
    <property type="match status" value="1"/>
</dbReference>
<accession>A0ABX7TM39</accession>
<keyword evidence="6 7" id="KW-0472">Membrane</keyword>
<dbReference type="Proteomes" id="UP000663908">
    <property type="component" value="Chromosome"/>
</dbReference>
<evidence type="ECO:0000256" key="1">
    <source>
        <dbReference type="ARBA" id="ARBA00004651"/>
    </source>
</evidence>
<dbReference type="InterPro" id="IPR035906">
    <property type="entry name" value="MetI-like_sf"/>
</dbReference>
<feature type="transmembrane region" description="Helical" evidence="7">
    <location>
        <begin position="24"/>
        <end position="45"/>
    </location>
</feature>
<protein>
    <submittedName>
        <fullName evidence="8">Aliphatic sulfonates transport permease protein SsuC</fullName>
    </submittedName>
</protein>
<gene>
    <name evidence="8" type="primary">ssuC1</name>
    <name evidence="8" type="ORF">S1361_05835</name>
</gene>
<sequence>MSISHAPPRDGSLPSVMGTSLRQLAFGLLFGTVTGTGLALLRPVADRRGSGGPPVQMLRTVPFAGLIPLFVIWFGIGETPEIAIITLGVTFPLHLGRCRHGTSCGPT</sequence>
<proteinExistence type="predicted"/>
<organism evidence="8 9">
    <name type="scientific">Streptomyces cyanogenus</name>
    <dbReference type="NCBI Taxonomy" id="80860"/>
    <lineage>
        <taxon>Bacteria</taxon>
        <taxon>Bacillati</taxon>
        <taxon>Actinomycetota</taxon>
        <taxon>Actinomycetes</taxon>
        <taxon>Kitasatosporales</taxon>
        <taxon>Streptomycetaceae</taxon>
        <taxon>Streptomyces</taxon>
    </lineage>
</organism>
<keyword evidence="5 7" id="KW-1133">Transmembrane helix</keyword>
<evidence type="ECO:0000256" key="3">
    <source>
        <dbReference type="ARBA" id="ARBA00022475"/>
    </source>
</evidence>
<name>A0ABX7TM39_STRCY</name>
<dbReference type="SUPFAM" id="SSF161098">
    <property type="entry name" value="MetI-like"/>
    <property type="match status" value="1"/>
</dbReference>
<reference evidence="8 9" key="1">
    <citation type="submission" date="2021-03" db="EMBL/GenBank/DDBJ databases">
        <title>Complete genome sequence of Streptomyces cyanogenus S136, producer of anticancer angucycline landomycin A.</title>
        <authorList>
            <person name="Hrab P."/>
            <person name="Ruckert C."/>
            <person name="Busche T."/>
            <person name="Ostash I."/>
            <person name="Kalinowski J."/>
            <person name="Fedorenko V."/>
            <person name="Yushchuk O."/>
            <person name="Ostash B."/>
        </authorList>
    </citation>
    <scope>NUCLEOTIDE SEQUENCE [LARGE SCALE GENOMIC DNA]</scope>
    <source>
        <strain evidence="8 9">S136</strain>
    </source>
</reference>
<keyword evidence="9" id="KW-1185">Reference proteome</keyword>
<evidence type="ECO:0000256" key="2">
    <source>
        <dbReference type="ARBA" id="ARBA00022448"/>
    </source>
</evidence>
<comment type="subcellular location">
    <subcellularLocation>
        <location evidence="1">Cell membrane</location>
        <topology evidence="1">Multi-pass membrane protein</topology>
    </subcellularLocation>
</comment>